<dbReference type="Proteomes" id="UP000298061">
    <property type="component" value="Unassembled WGS sequence"/>
</dbReference>
<comment type="caution">
    <text evidence="2">The sequence shown here is derived from an EMBL/GenBank/DDBJ whole genome shotgun (WGS) entry which is preliminary data.</text>
</comment>
<evidence type="ECO:0000256" key="1">
    <source>
        <dbReference type="SAM" id="MobiDB-lite"/>
    </source>
</evidence>
<sequence>MRRLKAMPRPTAAEAVKALYLVVKRKRVDQREDNRKQQREKERGPAGPSSYISRVPDDMRVVRVVFWIVHNARPKIIHACLSKNFVQLAAVPALMNFLQLHQDTQWDRWDEYQCTWTTNWTVHDKFWVSWGVSTILGHIHQPDPEAHERVGGVVGLPGLRHELTRLEMKFLGMVHDPTPIVVHVLEEGA</sequence>
<reference evidence="2 3" key="1">
    <citation type="submission" date="2019-02" db="EMBL/GenBank/DDBJ databases">
        <title>Genome sequencing of the rare red list fungi Hericium alpestre (H. flagellum).</title>
        <authorList>
            <person name="Buettner E."/>
            <person name="Kellner H."/>
        </authorList>
    </citation>
    <scope>NUCLEOTIDE SEQUENCE [LARGE SCALE GENOMIC DNA]</scope>
    <source>
        <strain evidence="2 3">DSM 108284</strain>
    </source>
</reference>
<feature type="compositionally biased region" description="Basic and acidic residues" evidence="1">
    <location>
        <begin position="29"/>
        <end position="44"/>
    </location>
</feature>
<keyword evidence="3" id="KW-1185">Reference proteome</keyword>
<dbReference type="AlphaFoldDB" id="A0A4Z0A0K3"/>
<organism evidence="2 3">
    <name type="scientific">Hericium alpestre</name>
    <dbReference type="NCBI Taxonomy" id="135208"/>
    <lineage>
        <taxon>Eukaryota</taxon>
        <taxon>Fungi</taxon>
        <taxon>Dikarya</taxon>
        <taxon>Basidiomycota</taxon>
        <taxon>Agaricomycotina</taxon>
        <taxon>Agaricomycetes</taxon>
        <taxon>Russulales</taxon>
        <taxon>Hericiaceae</taxon>
        <taxon>Hericium</taxon>
    </lineage>
</organism>
<gene>
    <name evidence="2" type="ORF">EWM64_g4052</name>
</gene>
<proteinExistence type="predicted"/>
<feature type="region of interest" description="Disordered" evidence="1">
    <location>
        <begin position="29"/>
        <end position="52"/>
    </location>
</feature>
<accession>A0A4Z0A0K3</accession>
<evidence type="ECO:0000313" key="2">
    <source>
        <dbReference type="EMBL" id="TFY79960.1"/>
    </source>
</evidence>
<name>A0A4Z0A0K3_9AGAM</name>
<evidence type="ECO:0000313" key="3">
    <source>
        <dbReference type="Proteomes" id="UP000298061"/>
    </source>
</evidence>
<protein>
    <submittedName>
        <fullName evidence="2">Uncharacterized protein</fullName>
    </submittedName>
</protein>
<dbReference type="EMBL" id="SFCI01000412">
    <property type="protein sequence ID" value="TFY79960.1"/>
    <property type="molecule type" value="Genomic_DNA"/>
</dbReference>